<dbReference type="InterPro" id="IPR036019">
    <property type="entry name" value="MscL_channel"/>
</dbReference>
<keyword evidence="4" id="KW-1003">Cell membrane</keyword>
<keyword evidence="13" id="KW-1185">Reference proteome</keyword>
<keyword evidence="9" id="KW-0407">Ion channel</keyword>
<organism evidence="12 13">
    <name type="scientific">Catenaria anguillulae PL171</name>
    <dbReference type="NCBI Taxonomy" id="765915"/>
    <lineage>
        <taxon>Eukaryota</taxon>
        <taxon>Fungi</taxon>
        <taxon>Fungi incertae sedis</taxon>
        <taxon>Blastocladiomycota</taxon>
        <taxon>Blastocladiomycetes</taxon>
        <taxon>Blastocladiales</taxon>
        <taxon>Catenariaceae</taxon>
        <taxon>Catenaria</taxon>
    </lineage>
</organism>
<evidence type="ECO:0000256" key="4">
    <source>
        <dbReference type="ARBA" id="ARBA00022475"/>
    </source>
</evidence>
<dbReference type="PANTHER" id="PTHR30266:SF2">
    <property type="entry name" value="LARGE-CONDUCTANCE MECHANOSENSITIVE CHANNEL"/>
    <property type="match status" value="1"/>
</dbReference>
<dbReference type="NCBIfam" id="TIGR00220">
    <property type="entry name" value="mscL"/>
    <property type="match status" value="1"/>
</dbReference>
<evidence type="ECO:0000256" key="7">
    <source>
        <dbReference type="ARBA" id="ARBA00023065"/>
    </source>
</evidence>
<dbReference type="PROSITE" id="PS01327">
    <property type="entry name" value="MSCL"/>
    <property type="match status" value="1"/>
</dbReference>
<dbReference type="SUPFAM" id="SSF81330">
    <property type="entry name" value="Gated mechanosensitive channel"/>
    <property type="match status" value="1"/>
</dbReference>
<comment type="caution">
    <text evidence="12">The sequence shown here is derived from an EMBL/GenBank/DDBJ whole genome shotgun (WGS) entry which is preliminary data.</text>
</comment>
<feature type="transmembrane region" description="Helical" evidence="11">
    <location>
        <begin position="39"/>
        <end position="60"/>
    </location>
</feature>
<keyword evidence="3" id="KW-0813">Transport</keyword>
<comment type="similarity">
    <text evidence="2">Belongs to the MscL family.</text>
</comment>
<feature type="region of interest" description="Disordered" evidence="10">
    <location>
        <begin position="180"/>
        <end position="201"/>
    </location>
</feature>
<dbReference type="PANTHER" id="PTHR30266">
    <property type="entry name" value="MECHANOSENSITIVE CHANNEL MSCL"/>
    <property type="match status" value="1"/>
</dbReference>
<dbReference type="HAMAP" id="MF_00115">
    <property type="entry name" value="MscL"/>
    <property type="match status" value="1"/>
</dbReference>
<dbReference type="EMBL" id="MCFL01000048">
    <property type="protein sequence ID" value="ORZ32316.1"/>
    <property type="molecule type" value="Genomic_DNA"/>
</dbReference>
<evidence type="ECO:0000256" key="6">
    <source>
        <dbReference type="ARBA" id="ARBA00022989"/>
    </source>
</evidence>
<gene>
    <name evidence="12" type="ORF">BCR44DRAFT_1440535</name>
</gene>
<dbReference type="PRINTS" id="PR01264">
    <property type="entry name" value="MECHCHANNEL"/>
</dbReference>
<dbReference type="GO" id="GO:0008381">
    <property type="term" value="F:mechanosensitive monoatomic ion channel activity"/>
    <property type="evidence" value="ECO:0007669"/>
    <property type="project" value="InterPro"/>
</dbReference>
<dbReference type="OrthoDB" id="10010920at2759"/>
<keyword evidence="7" id="KW-0406">Ion transport</keyword>
<evidence type="ECO:0000256" key="8">
    <source>
        <dbReference type="ARBA" id="ARBA00023136"/>
    </source>
</evidence>
<evidence type="ECO:0000256" key="11">
    <source>
        <dbReference type="SAM" id="Phobius"/>
    </source>
</evidence>
<sequence length="201" mass="21716">MTNQLSQVGKGAMKGATTVGKAGLGFFSDFKAFISRGNVVDLAVGLVIGAAFTAIVKSLVEDIFTPVISLALGSLTFAEQFVVMRQGAKKDFKYKTRAEAKADGAITLDWGSFVQAIIAFLIVAWALFIFIKVYQQIVREKKKEETRKCDFCKEAVHKEATRCKFCTSVLPDPNVSEATLMPDEMGPATGSSSAVAKPGFR</sequence>
<evidence type="ECO:0000256" key="3">
    <source>
        <dbReference type="ARBA" id="ARBA00022448"/>
    </source>
</evidence>
<dbReference type="InterPro" id="IPR001185">
    <property type="entry name" value="MS_channel"/>
</dbReference>
<keyword evidence="5 11" id="KW-0812">Transmembrane</keyword>
<evidence type="ECO:0000313" key="13">
    <source>
        <dbReference type="Proteomes" id="UP000193411"/>
    </source>
</evidence>
<dbReference type="InterPro" id="IPR037673">
    <property type="entry name" value="MSC/AndL"/>
</dbReference>
<dbReference type="Gene3D" id="1.10.1200.120">
    <property type="entry name" value="Large-conductance mechanosensitive channel, MscL, domain 1"/>
    <property type="match status" value="1"/>
</dbReference>
<protein>
    <submittedName>
        <fullName evidence="12">Large-conductance mechanosensitive channel</fullName>
    </submittedName>
</protein>
<evidence type="ECO:0000313" key="12">
    <source>
        <dbReference type="EMBL" id="ORZ32316.1"/>
    </source>
</evidence>
<evidence type="ECO:0000256" key="1">
    <source>
        <dbReference type="ARBA" id="ARBA00004651"/>
    </source>
</evidence>
<name>A0A1Y2HCL8_9FUNG</name>
<evidence type="ECO:0000256" key="2">
    <source>
        <dbReference type="ARBA" id="ARBA00007254"/>
    </source>
</evidence>
<dbReference type="GO" id="GO:0005886">
    <property type="term" value="C:plasma membrane"/>
    <property type="evidence" value="ECO:0007669"/>
    <property type="project" value="UniProtKB-SubCell"/>
</dbReference>
<proteinExistence type="inferred from homology"/>
<reference evidence="12 13" key="1">
    <citation type="submission" date="2016-07" db="EMBL/GenBank/DDBJ databases">
        <title>Pervasive Adenine N6-methylation of Active Genes in Fungi.</title>
        <authorList>
            <consortium name="DOE Joint Genome Institute"/>
            <person name="Mondo S.J."/>
            <person name="Dannebaum R.O."/>
            <person name="Kuo R.C."/>
            <person name="Labutti K."/>
            <person name="Haridas S."/>
            <person name="Kuo A."/>
            <person name="Salamov A."/>
            <person name="Ahrendt S.R."/>
            <person name="Lipzen A."/>
            <person name="Sullivan W."/>
            <person name="Andreopoulos W.B."/>
            <person name="Clum A."/>
            <person name="Lindquist E."/>
            <person name="Daum C."/>
            <person name="Ramamoorthy G.K."/>
            <person name="Gryganskyi A."/>
            <person name="Culley D."/>
            <person name="Magnuson J.K."/>
            <person name="James T.Y."/>
            <person name="O'Malley M.A."/>
            <person name="Stajich J.E."/>
            <person name="Spatafora J.W."/>
            <person name="Visel A."/>
            <person name="Grigoriev I.V."/>
        </authorList>
    </citation>
    <scope>NUCLEOTIDE SEQUENCE [LARGE SCALE GENOMIC DNA]</scope>
    <source>
        <strain evidence="12 13">PL171</strain>
    </source>
</reference>
<evidence type="ECO:0000256" key="5">
    <source>
        <dbReference type="ARBA" id="ARBA00022692"/>
    </source>
</evidence>
<dbReference type="Proteomes" id="UP000193411">
    <property type="component" value="Unassembled WGS sequence"/>
</dbReference>
<dbReference type="Pfam" id="PF01741">
    <property type="entry name" value="MscL"/>
    <property type="match status" value="1"/>
</dbReference>
<dbReference type="InterPro" id="IPR019823">
    <property type="entry name" value="Mechanosensitive_channel_CS"/>
</dbReference>
<feature type="transmembrane region" description="Helical" evidence="11">
    <location>
        <begin position="113"/>
        <end position="134"/>
    </location>
</feature>
<keyword evidence="6 11" id="KW-1133">Transmembrane helix</keyword>
<comment type="subcellular location">
    <subcellularLocation>
        <location evidence="1">Cell membrane</location>
        <topology evidence="1">Multi-pass membrane protein</topology>
    </subcellularLocation>
</comment>
<keyword evidence="8 11" id="KW-0472">Membrane</keyword>
<evidence type="ECO:0000256" key="9">
    <source>
        <dbReference type="ARBA" id="ARBA00023303"/>
    </source>
</evidence>
<evidence type="ECO:0000256" key="10">
    <source>
        <dbReference type="SAM" id="MobiDB-lite"/>
    </source>
</evidence>
<dbReference type="STRING" id="765915.A0A1Y2HCL8"/>
<dbReference type="AlphaFoldDB" id="A0A1Y2HCL8"/>
<accession>A0A1Y2HCL8</accession>